<dbReference type="Pfam" id="PF25917">
    <property type="entry name" value="BSH_RND"/>
    <property type="match status" value="1"/>
</dbReference>
<dbReference type="RefSeq" id="WP_377127141.1">
    <property type="nucleotide sequence ID" value="NZ_JBHUON010000011.1"/>
</dbReference>
<proteinExistence type="predicted"/>
<dbReference type="Gene3D" id="2.40.50.100">
    <property type="match status" value="1"/>
</dbReference>
<comment type="caution">
    <text evidence="3">The sequence shown here is derived from an EMBL/GenBank/DDBJ whole genome shotgun (WGS) entry which is preliminary data.</text>
</comment>
<evidence type="ECO:0000259" key="2">
    <source>
        <dbReference type="Pfam" id="PF25917"/>
    </source>
</evidence>
<dbReference type="InterPro" id="IPR058625">
    <property type="entry name" value="MdtA-like_BSH"/>
</dbReference>
<evidence type="ECO:0000313" key="3">
    <source>
        <dbReference type="EMBL" id="MFD2865217.1"/>
    </source>
</evidence>
<feature type="chain" id="PRO_5046401578" evidence="1">
    <location>
        <begin position="27"/>
        <end position="311"/>
    </location>
</feature>
<evidence type="ECO:0000313" key="4">
    <source>
        <dbReference type="Proteomes" id="UP001597601"/>
    </source>
</evidence>
<keyword evidence="1" id="KW-0732">Signal</keyword>
<dbReference type="InterPro" id="IPR011053">
    <property type="entry name" value="Single_hybrid_motif"/>
</dbReference>
<accession>A0ABW5XSL1</accession>
<feature type="signal peptide" evidence="1">
    <location>
        <begin position="1"/>
        <end position="26"/>
    </location>
</feature>
<dbReference type="Gene3D" id="2.40.420.20">
    <property type="match status" value="1"/>
</dbReference>
<sequence length="311" mass="33239">MAFTYKYYNHALIAALLMLCACSGGAATTEEEATVQAQTPVTVATISNGSMADSIVLSATATFQQKSFVKANATGYIAKVNIKPGQSVDKGQLLFVVKTKEAQSIGNAINVLDTTFKFSGVNYIRAASSGYVTQLNHQLGDYVQDGEQLAAISDKGSFAFLLQLPYEYVGLLATNKTILLTLPDGRQLNGQVRSTMPTVDSLSQTQGVVINVNSPQPLPENLIAKARLIKSAKSNAATLPKTAILADEAQTIFWVMKLINDTTAVKTSVKKGLETRDRVEILSPTFAPADRVIVTGNYGLGDTAKIKIVKP</sequence>
<evidence type="ECO:0000256" key="1">
    <source>
        <dbReference type="SAM" id="SignalP"/>
    </source>
</evidence>
<reference evidence="4" key="1">
    <citation type="journal article" date="2019" name="Int. J. Syst. Evol. Microbiol.">
        <title>The Global Catalogue of Microorganisms (GCM) 10K type strain sequencing project: providing services to taxonomists for standard genome sequencing and annotation.</title>
        <authorList>
            <consortium name="The Broad Institute Genomics Platform"/>
            <consortium name="The Broad Institute Genome Sequencing Center for Infectious Disease"/>
            <person name="Wu L."/>
            <person name="Ma J."/>
        </authorList>
    </citation>
    <scope>NUCLEOTIDE SEQUENCE [LARGE SCALE GENOMIC DNA]</scope>
    <source>
        <strain evidence="4">KCTC 52232</strain>
    </source>
</reference>
<feature type="domain" description="Multidrug resistance protein MdtA-like barrel-sandwich hybrid" evidence="2">
    <location>
        <begin position="69"/>
        <end position="152"/>
    </location>
</feature>
<dbReference type="EMBL" id="JBHUON010000011">
    <property type="protein sequence ID" value="MFD2865217.1"/>
    <property type="molecule type" value="Genomic_DNA"/>
</dbReference>
<dbReference type="PANTHER" id="PTHR30469">
    <property type="entry name" value="MULTIDRUG RESISTANCE PROTEIN MDTA"/>
    <property type="match status" value="1"/>
</dbReference>
<dbReference type="PROSITE" id="PS51257">
    <property type="entry name" value="PROKAR_LIPOPROTEIN"/>
    <property type="match status" value="1"/>
</dbReference>
<organism evidence="3 4">
    <name type="scientific">Mucilaginibacter antarcticus</name>
    <dbReference type="NCBI Taxonomy" id="1855725"/>
    <lineage>
        <taxon>Bacteria</taxon>
        <taxon>Pseudomonadati</taxon>
        <taxon>Bacteroidota</taxon>
        <taxon>Sphingobacteriia</taxon>
        <taxon>Sphingobacteriales</taxon>
        <taxon>Sphingobacteriaceae</taxon>
        <taxon>Mucilaginibacter</taxon>
    </lineage>
</organism>
<gene>
    <name evidence="3" type="ORF">ACFSYC_11015</name>
</gene>
<dbReference type="Proteomes" id="UP001597601">
    <property type="component" value="Unassembled WGS sequence"/>
</dbReference>
<name>A0ABW5XSL1_9SPHI</name>
<dbReference type="SUPFAM" id="SSF51230">
    <property type="entry name" value="Single hybrid motif"/>
    <property type="match status" value="1"/>
</dbReference>
<protein>
    <submittedName>
        <fullName evidence="3">Efflux RND transporter periplasmic adaptor subunit</fullName>
    </submittedName>
</protein>
<dbReference type="PANTHER" id="PTHR30469:SF15">
    <property type="entry name" value="HLYD FAMILY OF SECRETION PROTEINS"/>
    <property type="match status" value="1"/>
</dbReference>
<keyword evidence="4" id="KW-1185">Reference proteome</keyword>